<protein>
    <submittedName>
        <fullName evidence="14">LRR receptor-like serine/threonine-protein kinase GSO2 isoform X3</fullName>
    </submittedName>
</protein>
<evidence type="ECO:0000256" key="6">
    <source>
        <dbReference type="ARBA" id="ARBA00022737"/>
    </source>
</evidence>
<dbReference type="Proteomes" id="UP000325315">
    <property type="component" value="Unassembled WGS sequence"/>
</dbReference>
<organism evidence="14 15">
    <name type="scientific">Gossypium australe</name>
    <dbReference type="NCBI Taxonomy" id="47621"/>
    <lineage>
        <taxon>Eukaryota</taxon>
        <taxon>Viridiplantae</taxon>
        <taxon>Streptophyta</taxon>
        <taxon>Embryophyta</taxon>
        <taxon>Tracheophyta</taxon>
        <taxon>Spermatophyta</taxon>
        <taxon>Magnoliopsida</taxon>
        <taxon>eudicotyledons</taxon>
        <taxon>Gunneridae</taxon>
        <taxon>Pentapetalae</taxon>
        <taxon>rosids</taxon>
        <taxon>malvids</taxon>
        <taxon>Malvales</taxon>
        <taxon>Malvaceae</taxon>
        <taxon>Malvoideae</taxon>
        <taxon>Gossypium</taxon>
    </lineage>
</organism>
<comment type="subcellular location">
    <subcellularLocation>
        <location evidence="1">Cell membrane</location>
        <topology evidence="1">Single-pass type I membrane protein</topology>
    </subcellularLocation>
</comment>
<evidence type="ECO:0000313" key="14">
    <source>
        <dbReference type="EMBL" id="KAA3485658.1"/>
    </source>
</evidence>
<evidence type="ECO:0000256" key="11">
    <source>
        <dbReference type="SAM" id="Phobius"/>
    </source>
</evidence>
<dbReference type="SMART" id="SM00369">
    <property type="entry name" value="LRR_TYP"/>
    <property type="match status" value="12"/>
</dbReference>
<dbReference type="SMART" id="SM00365">
    <property type="entry name" value="LRR_SD22"/>
    <property type="match status" value="8"/>
</dbReference>
<dbReference type="Pfam" id="PF00560">
    <property type="entry name" value="LRR_1"/>
    <property type="match status" value="5"/>
</dbReference>
<keyword evidence="14" id="KW-0808">Transferase</keyword>
<keyword evidence="5 11" id="KW-0812">Transmembrane</keyword>
<keyword evidence="15" id="KW-1185">Reference proteome</keyword>
<evidence type="ECO:0000256" key="4">
    <source>
        <dbReference type="ARBA" id="ARBA00022614"/>
    </source>
</evidence>
<keyword evidence="10" id="KW-0325">Glycoprotein</keyword>
<accession>A0A5B6WW30</accession>
<comment type="similarity">
    <text evidence="2">Belongs to the RLP family.</text>
</comment>
<evidence type="ECO:0000256" key="1">
    <source>
        <dbReference type="ARBA" id="ARBA00004251"/>
    </source>
</evidence>
<dbReference type="EMBL" id="SMMG02000002">
    <property type="protein sequence ID" value="KAA3485658.1"/>
    <property type="molecule type" value="Genomic_DNA"/>
</dbReference>
<keyword evidence="14" id="KW-0418">Kinase</keyword>
<evidence type="ECO:0000256" key="7">
    <source>
        <dbReference type="ARBA" id="ARBA00022989"/>
    </source>
</evidence>
<dbReference type="Pfam" id="PF13516">
    <property type="entry name" value="LRR_6"/>
    <property type="match status" value="1"/>
</dbReference>
<dbReference type="PROSITE" id="PS51450">
    <property type="entry name" value="LRR"/>
    <property type="match status" value="1"/>
</dbReference>
<dbReference type="InterPro" id="IPR013210">
    <property type="entry name" value="LRR_N_plant-typ"/>
</dbReference>
<dbReference type="InterPro" id="IPR051502">
    <property type="entry name" value="RLP_Defense_Trigger"/>
</dbReference>
<evidence type="ECO:0000256" key="8">
    <source>
        <dbReference type="ARBA" id="ARBA00023136"/>
    </source>
</evidence>
<keyword evidence="7 11" id="KW-1133">Transmembrane helix</keyword>
<feature type="transmembrane region" description="Helical" evidence="11">
    <location>
        <begin position="1004"/>
        <end position="1023"/>
    </location>
</feature>
<keyword evidence="6" id="KW-0677">Repeat</keyword>
<reference evidence="14" key="1">
    <citation type="submission" date="2019-08" db="EMBL/GenBank/DDBJ databases">
        <authorList>
            <person name="Liu F."/>
        </authorList>
    </citation>
    <scope>NUCLEOTIDE SEQUENCE [LARGE SCALE GENOMIC DNA]</scope>
    <source>
        <strain evidence="14">PA1801</strain>
        <tissue evidence="14">Leaf</tissue>
    </source>
</reference>
<name>A0A5B6WW30_9ROSI</name>
<keyword evidence="12" id="KW-0732">Signal</keyword>
<dbReference type="GO" id="GO:0016301">
    <property type="term" value="F:kinase activity"/>
    <property type="evidence" value="ECO:0007669"/>
    <property type="project" value="UniProtKB-KW"/>
</dbReference>
<keyword evidence="3" id="KW-1003">Cell membrane</keyword>
<dbReference type="InterPro" id="IPR001611">
    <property type="entry name" value="Leu-rich_rpt"/>
</dbReference>
<dbReference type="Pfam" id="PF08263">
    <property type="entry name" value="LRRNT_2"/>
    <property type="match status" value="1"/>
</dbReference>
<feature type="chain" id="PRO_5023020520" evidence="12">
    <location>
        <begin position="28"/>
        <end position="1053"/>
    </location>
</feature>
<dbReference type="Gene3D" id="3.80.10.10">
    <property type="entry name" value="Ribonuclease Inhibitor"/>
    <property type="match status" value="2"/>
</dbReference>
<evidence type="ECO:0000313" key="15">
    <source>
        <dbReference type="Proteomes" id="UP000325315"/>
    </source>
</evidence>
<dbReference type="PRINTS" id="PR00019">
    <property type="entry name" value="LEURICHRPT"/>
</dbReference>
<keyword evidence="4" id="KW-0433">Leucine-rich repeat</keyword>
<dbReference type="InterPro" id="IPR003591">
    <property type="entry name" value="Leu-rich_rpt_typical-subtyp"/>
</dbReference>
<comment type="caution">
    <text evidence="14">The sequence shown here is derived from an EMBL/GenBank/DDBJ whole genome shotgun (WGS) entry which is preliminary data.</text>
</comment>
<dbReference type="FunFam" id="3.80.10.10:FF:000213">
    <property type="entry name" value="Tyrosine-sulfated glycopeptide receptor 1"/>
    <property type="match status" value="2"/>
</dbReference>
<sequence length="1053" mass="119069">MMMMMEWKWLWFIRMAVMLLVLEGCRWCTIDACLEHERIALLHLKPFFNFRDELKSWVEVKGSDCCKWERVECNTTTGRLIQLSLDSTKWEFNVEYWHLHSWYLNASMFLPFEELKSLYLSENAIAGCIENEGFGKLSSTLSNLEILDLSYNYLNDSILLSLSELSSLRYLDLSYNRFETSSHPRGFQWLSRLTKLETLNSRGNSLKNSILLHMRNLSSLKTLSLSGNQLGGKLLHIQDGSQLRLTKLEELDLSFNLFRNNTISFLQGLSSLKSLTLLFNHLQGSLDIEGLSNLTNLKKLDLSANQIESFQSFKGSSLNTSILQSIGIFAFLKILSLNRSGLIGSLSKQGWCDLKNLEVLYVNENALEGTLPHCFSNLTSLRELDISRNHFQIPLSFAPFANLSNLKTLWIDENKMVMEPSFYTSIPKFQLEVISLSKCITSLQLNLELLTFLYYQYDLRYVDVSQNNFSGTVPTWLLENNTKLEVLILMSNSFTGPLSLSSAPNSNVFLIDISQNKLQGQIPIGICSSFPHLRLLLLFKNAFEANIPPCLSGMKDFSLLDLSNNQLSGRVPEELITKSSLTSLRLSNNNLSGNVIPMIFHANGLWHLYLDRNNFYGEMKNVDVSTFEFPTSLKEIDLRNNKLYGDLPRWIGNVPFLEKLALSENGFEGSIPMEFCNLNYLEFLDLSENNLSGSIPTCFNPPHIEHVHLHGNRLSGPLPIAFYNSSSLVTLDLGGNNLTGSIPKWIGTLSSLSVLLLKDNNLQGRIPVQLCKLYSLSIIDLSQNMFYGFIPSCLGNLTLKTKKQKTFTLDFTKASDALEETRWRGHGSQEYPDTYVEEWVQFTTKSRSYSYGGLILEDMTGIDLSCNKLTGKIPPELGNLSQIRSLNLSYNNLTGVIPSSFSNLRQIESLDLSYNSLSGEIPNQLVELNSLEVFSVAHNNLSGSIPEPKAQFGTFIESSYEGNPFLCGAILHKSCSRINSPSTISTISDDNGEDGLFDTYDFCVSFFISYVVVLLTILAVLYINPYWRRSWFSFVGKCITTCRFSTGGRFLAY</sequence>
<evidence type="ECO:0000256" key="3">
    <source>
        <dbReference type="ARBA" id="ARBA00022475"/>
    </source>
</evidence>
<dbReference type="GO" id="GO:0005886">
    <property type="term" value="C:plasma membrane"/>
    <property type="evidence" value="ECO:0007669"/>
    <property type="project" value="UniProtKB-SubCell"/>
</dbReference>
<evidence type="ECO:0000256" key="10">
    <source>
        <dbReference type="ARBA" id="ARBA00023180"/>
    </source>
</evidence>
<gene>
    <name evidence="14" type="ORF">EPI10_007608</name>
</gene>
<proteinExistence type="inferred from homology"/>
<keyword evidence="9 14" id="KW-0675">Receptor</keyword>
<dbReference type="OrthoDB" id="4691307at2759"/>
<evidence type="ECO:0000256" key="2">
    <source>
        <dbReference type="ARBA" id="ARBA00009592"/>
    </source>
</evidence>
<dbReference type="SUPFAM" id="SSF52058">
    <property type="entry name" value="L domain-like"/>
    <property type="match status" value="4"/>
</dbReference>
<keyword evidence="8 11" id="KW-0472">Membrane</keyword>
<evidence type="ECO:0000256" key="5">
    <source>
        <dbReference type="ARBA" id="ARBA00022692"/>
    </source>
</evidence>
<evidence type="ECO:0000256" key="9">
    <source>
        <dbReference type="ARBA" id="ARBA00023170"/>
    </source>
</evidence>
<feature type="signal peptide" evidence="12">
    <location>
        <begin position="1"/>
        <end position="27"/>
    </location>
</feature>
<dbReference type="InterPro" id="IPR032675">
    <property type="entry name" value="LRR_dom_sf"/>
</dbReference>
<dbReference type="Pfam" id="PF13855">
    <property type="entry name" value="LRR_8"/>
    <property type="match status" value="4"/>
</dbReference>
<dbReference type="PANTHER" id="PTHR48062:SF37">
    <property type="entry name" value="LRR RECEPTOR-LIKE SERINE_THREONINE-PROTEIN KINASE FLS2"/>
    <property type="match status" value="1"/>
</dbReference>
<dbReference type="AlphaFoldDB" id="A0A5B6WW30"/>
<evidence type="ECO:0000259" key="13">
    <source>
        <dbReference type="Pfam" id="PF08263"/>
    </source>
</evidence>
<feature type="domain" description="Leucine-rich repeat-containing N-terminal plant-type" evidence="13">
    <location>
        <begin position="35"/>
        <end position="74"/>
    </location>
</feature>
<evidence type="ECO:0000256" key="12">
    <source>
        <dbReference type="SAM" id="SignalP"/>
    </source>
</evidence>
<dbReference type="PANTHER" id="PTHR48062">
    <property type="entry name" value="RECEPTOR-LIKE PROTEIN 14"/>
    <property type="match status" value="1"/>
</dbReference>